<sequence length="792" mass="86206">MVTKQESAVNSATDQQYHVTLQRPLGVVQVSAPLTPVKRIFPAYKVRLSGLDKKTKYFLVLDITAVDDCRYKFHNGKWTVAGKADPEMPRRCYVHPDSPCTGEQWMQKVVSFHKLKLTNNISDKSGYQILNSMHKYQPRFHIIRTDNYMRFPFAPRTTVVFKETEFIAVTAYQNEQITKLKIDNNPFAKGFRENGGGRTNKLKKQSPSHTSPPSSVYQDDHISSNSDDEDDDDNVEICVDDDDGCHDNSTSSLPNDANNNSDGGEMEQDRKEEGEGAATKLTAMEHEQSQAPDAKHSDHLGSSDNRTSLNSSSEEAQDSAPLPEQTTPKKPILKHSAESLIAKTPPPHNNDRDAYNKAGLRDSNNTKECEIIKVSSSTRPENHDNHAMTDSRKVSHLPHVSEDPRSRGLHHHRHHHHLHALSQHRDRPYPHVLSRSAEEHQLQQQHHYHSQLKHQQSQYHHLLRLESEKRDLMLFEKENRFLQEQKMLGKDARSPPNVTVCGRNALLPSSSSSSSPTAAHPMFPMCHPALFGVSPGHHAAAAAAAAAASAFHHPNSITASLYLNAATAAASPPSSSASSLASSALHPSHPLLPHIPASLPSLPLNAAASAPSLSSPRGGPVPAAVASTPPPKVSSPQAQCENKRPVSPAPKSPRQSPSPVRSPPSTPSSTFPSLPRGLPALPHPYPHPLAFLPRHATSLGPLLLNHHPSSLPHRSPPSRFHPYAPNPVSPGLPPSPDVCSRSGSGQSGARSAHSLCSDTPSPASSPGIIKPVPVAREIGLNLTTGEARGVPA</sequence>
<feature type="region of interest" description="Disordered" evidence="8">
    <location>
        <begin position="186"/>
        <end position="362"/>
    </location>
</feature>
<feature type="compositionally biased region" description="Polar residues" evidence="8">
    <location>
        <begin position="247"/>
        <end position="262"/>
    </location>
</feature>
<dbReference type="GO" id="GO:0000978">
    <property type="term" value="F:RNA polymerase II cis-regulatory region sequence-specific DNA binding"/>
    <property type="evidence" value="ECO:0007669"/>
    <property type="project" value="InterPro"/>
</dbReference>
<dbReference type="GO" id="GO:0001708">
    <property type="term" value="P:cell fate specification"/>
    <property type="evidence" value="ECO:0007669"/>
    <property type="project" value="TreeGrafter"/>
</dbReference>
<keyword evidence="11" id="KW-1185">Reference proteome</keyword>
<dbReference type="PRINTS" id="PR00937">
    <property type="entry name" value="TBOX"/>
</dbReference>
<evidence type="ECO:0000256" key="8">
    <source>
        <dbReference type="SAM" id="MobiDB-lite"/>
    </source>
</evidence>
<dbReference type="GO" id="GO:0000785">
    <property type="term" value="C:chromatin"/>
    <property type="evidence" value="ECO:0007669"/>
    <property type="project" value="TreeGrafter"/>
</dbReference>
<dbReference type="PROSITE" id="PS50252">
    <property type="entry name" value="TBOX_3"/>
    <property type="match status" value="1"/>
</dbReference>
<dbReference type="InterPro" id="IPR046360">
    <property type="entry name" value="T-box_DNA-bd"/>
</dbReference>
<feature type="compositionally biased region" description="Acidic residues" evidence="8">
    <location>
        <begin position="226"/>
        <end position="244"/>
    </location>
</feature>
<dbReference type="EMBL" id="BLXT01007949">
    <property type="protein sequence ID" value="GFO44299.1"/>
    <property type="molecule type" value="Genomic_DNA"/>
</dbReference>
<feature type="compositionally biased region" description="Basic residues" evidence="8">
    <location>
        <begin position="407"/>
        <end position="419"/>
    </location>
</feature>
<evidence type="ECO:0000256" key="6">
    <source>
        <dbReference type="ARBA" id="ARBA00023242"/>
    </source>
</evidence>
<feature type="compositionally biased region" description="Low complexity" evidence="8">
    <location>
        <begin position="302"/>
        <end position="313"/>
    </location>
</feature>
<evidence type="ECO:0000256" key="5">
    <source>
        <dbReference type="ARBA" id="ARBA00023163"/>
    </source>
</evidence>
<name>A0AAV4DJB1_9GAST</name>
<evidence type="ECO:0000256" key="2">
    <source>
        <dbReference type="ARBA" id="ARBA00022473"/>
    </source>
</evidence>
<dbReference type="PANTHER" id="PTHR11267">
    <property type="entry name" value="T-BOX PROTEIN-RELATED"/>
    <property type="match status" value="1"/>
</dbReference>
<keyword evidence="6 7" id="KW-0539">Nucleus</keyword>
<dbReference type="FunFam" id="2.60.40.820:FF:000010">
    <property type="entry name" value="T-box transcription factor TBX6"/>
    <property type="match status" value="1"/>
</dbReference>
<feature type="compositionally biased region" description="Polar residues" evidence="8">
    <location>
        <begin position="207"/>
        <end position="217"/>
    </location>
</feature>
<dbReference type="InterPro" id="IPR001699">
    <property type="entry name" value="TF_T-box"/>
</dbReference>
<dbReference type="GO" id="GO:0005634">
    <property type="term" value="C:nucleus"/>
    <property type="evidence" value="ECO:0007669"/>
    <property type="project" value="UniProtKB-SubCell"/>
</dbReference>
<feature type="region of interest" description="Disordered" evidence="8">
    <location>
        <begin position="703"/>
        <end position="770"/>
    </location>
</feature>
<proteinExistence type="predicted"/>
<keyword evidence="5" id="KW-0804">Transcription</keyword>
<dbReference type="PANTHER" id="PTHR11267:SF198">
    <property type="entry name" value="T-BOX TRANSCRIPTION FACTOR TBX6L"/>
    <property type="match status" value="1"/>
</dbReference>
<evidence type="ECO:0000256" key="7">
    <source>
        <dbReference type="PROSITE-ProRule" id="PRU00201"/>
    </source>
</evidence>
<feature type="compositionally biased region" description="Low complexity" evidence="8">
    <location>
        <begin position="703"/>
        <end position="713"/>
    </location>
</feature>
<evidence type="ECO:0000256" key="4">
    <source>
        <dbReference type="ARBA" id="ARBA00023125"/>
    </source>
</evidence>
<feature type="compositionally biased region" description="Low complexity" evidence="8">
    <location>
        <begin position="607"/>
        <end position="627"/>
    </location>
</feature>
<dbReference type="SMART" id="SM00425">
    <property type="entry name" value="TBOX"/>
    <property type="match status" value="1"/>
</dbReference>
<dbReference type="SUPFAM" id="SSF49417">
    <property type="entry name" value="p53-like transcription factors"/>
    <property type="match status" value="1"/>
</dbReference>
<protein>
    <recommendedName>
        <fullName evidence="9">T-box domain-containing protein</fullName>
    </recommendedName>
</protein>
<reference evidence="10 11" key="1">
    <citation type="journal article" date="2021" name="Elife">
        <title>Chloroplast acquisition without the gene transfer in kleptoplastic sea slugs, Plakobranchus ocellatus.</title>
        <authorList>
            <person name="Maeda T."/>
            <person name="Takahashi S."/>
            <person name="Yoshida T."/>
            <person name="Shimamura S."/>
            <person name="Takaki Y."/>
            <person name="Nagai Y."/>
            <person name="Toyoda A."/>
            <person name="Suzuki Y."/>
            <person name="Arimoto A."/>
            <person name="Ishii H."/>
            <person name="Satoh N."/>
            <person name="Nishiyama T."/>
            <person name="Hasebe M."/>
            <person name="Maruyama T."/>
            <person name="Minagawa J."/>
            <person name="Obokata J."/>
            <person name="Shigenobu S."/>
        </authorList>
    </citation>
    <scope>NUCLEOTIDE SEQUENCE [LARGE SCALE GENOMIC DNA]</scope>
</reference>
<dbReference type="Proteomes" id="UP000735302">
    <property type="component" value="Unassembled WGS sequence"/>
</dbReference>
<feature type="region of interest" description="Disordered" evidence="8">
    <location>
        <begin position="607"/>
        <end position="679"/>
    </location>
</feature>
<comment type="caution">
    <text evidence="10">The sequence shown here is derived from an EMBL/GenBank/DDBJ whole genome shotgun (WGS) entry which is preliminary data.</text>
</comment>
<feature type="compositionally biased region" description="Pro residues" evidence="8">
    <location>
        <begin position="724"/>
        <end position="736"/>
    </location>
</feature>
<evidence type="ECO:0000256" key="3">
    <source>
        <dbReference type="ARBA" id="ARBA00023015"/>
    </source>
</evidence>
<comment type="caution">
    <text evidence="7">Lacks conserved residue(s) required for the propagation of feature annotation.</text>
</comment>
<keyword evidence="4 7" id="KW-0238">DNA-binding</keyword>
<keyword evidence="3" id="KW-0805">Transcription regulation</keyword>
<dbReference type="PRINTS" id="PR00938">
    <property type="entry name" value="BRACHYURY"/>
</dbReference>
<organism evidence="10 11">
    <name type="scientific">Plakobranchus ocellatus</name>
    <dbReference type="NCBI Taxonomy" id="259542"/>
    <lineage>
        <taxon>Eukaryota</taxon>
        <taxon>Metazoa</taxon>
        <taxon>Spiralia</taxon>
        <taxon>Lophotrochozoa</taxon>
        <taxon>Mollusca</taxon>
        <taxon>Gastropoda</taxon>
        <taxon>Heterobranchia</taxon>
        <taxon>Euthyneura</taxon>
        <taxon>Panpulmonata</taxon>
        <taxon>Sacoglossa</taxon>
        <taxon>Placobranchoidea</taxon>
        <taxon>Plakobranchidae</taxon>
        <taxon>Plakobranchus</taxon>
    </lineage>
</organism>
<feature type="compositionally biased region" description="Basic and acidic residues" evidence="8">
    <location>
        <begin position="380"/>
        <end position="406"/>
    </location>
</feature>
<gene>
    <name evidence="10" type="ORF">PoB_007080400</name>
</gene>
<feature type="compositionally biased region" description="Basic and acidic residues" evidence="8">
    <location>
        <begin position="283"/>
        <end position="301"/>
    </location>
</feature>
<feature type="region of interest" description="Disordered" evidence="8">
    <location>
        <begin position="436"/>
        <end position="455"/>
    </location>
</feature>
<dbReference type="InterPro" id="IPR002070">
    <property type="entry name" value="TF_Brachyury"/>
</dbReference>
<feature type="region of interest" description="Disordered" evidence="8">
    <location>
        <begin position="376"/>
        <end position="425"/>
    </location>
</feature>
<comment type="subcellular location">
    <subcellularLocation>
        <location evidence="1 7">Nucleus</location>
    </subcellularLocation>
</comment>
<dbReference type="InterPro" id="IPR008967">
    <property type="entry name" value="p53-like_TF_DNA-bd_sf"/>
</dbReference>
<dbReference type="PROSITE" id="PS01264">
    <property type="entry name" value="TBOX_2"/>
    <property type="match status" value="1"/>
</dbReference>
<feature type="domain" description="T-box" evidence="9">
    <location>
        <begin position="38"/>
        <end position="193"/>
    </location>
</feature>
<dbReference type="AlphaFoldDB" id="A0AAV4DJB1"/>
<feature type="compositionally biased region" description="Low complexity" evidence="8">
    <location>
        <begin position="667"/>
        <end position="679"/>
    </location>
</feature>
<evidence type="ECO:0000313" key="10">
    <source>
        <dbReference type="EMBL" id="GFO44299.1"/>
    </source>
</evidence>
<keyword evidence="2" id="KW-0217">Developmental protein</keyword>
<evidence type="ECO:0000259" key="9">
    <source>
        <dbReference type="PROSITE" id="PS50252"/>
    </source>
</evidence>
<dbReference type="Pfam" id="PF00907">
    <property type="entry name" value="T-box"/>
    <property type="match status" value="1"/>
</dbReference>
<evidence type="ECO:0000256" key="1">
    <source>
        <dbReference type="ARBA" id="ARBA00004123"/>
    </source>
</evidence>
<evidence type="ECO:0000313" key="11">
    <source>
        <dbReference type="Proteomes" id="UP000735302"/>
    </source>
</evidence>
<dbReference type="InterPro" id="IPR036960">
    <property type="entry name" value="T-box_sf"/>
</dbReference>
<dbReference type="GO" id="GO:0045893">
    <property type="term" value="P:positive regulation of DNA-templated transcription"/>
    <property type="evidence" value="ECO:0007669"/>
    <property type="project" value="InterPro"/>
</dbReference>
<dbReference type="Gene3D" id="2.60.40.820">
    <property type="entry name" value="Transcription factor, T-box"/>
    <property type="match status" value="1"/>
</dbReference>
<accession>A0AAV4DJB1</accession>
<feature type="compositionally biased region" description="Low complexity" evidence="8">
    <location>
        <begin position="740"/>
        <end position="754"/>
    </location>
</feature>
<dbReference type="GO" id="GO:0000981">
    <property type="term" value="F:DNA-binding transcription factor activity, RNA polymerase II-specific"/>
    <property type="evidence" value="ECO:0007669"/>
    <property type="project" value="TreeGrafter"/>
</dbReference>
<dbReference type="InterPro" id="IPR018186">
    <property type="entry name" value="TF_T-box_CS"/>
</dbReference>